<evidence type="ECO:0000256" key="4">
    <source>
        <dbReference type="ARBA" id="ARBA00022679"/>
    </source>
</evidence>
<dbReference type="PANTHER" id="PTHR43304">
    <property type="entry name" value="PHYTOCHROME-LIKE PROTEIN CPH1"/>
    <property type="match status" value="1"/>
</dbReference>
<dbReference type="InterPro" id="IPR003660">
    <property type="entry name" value="HAMP_dom"/>
</dbReference>
<dbReference type="SUPFAM" id="SSF55785">
    <property type="entry name" value="PYP-like sensor domain (PAS domain)"/>
    <property type="match status" value="4"/>
</dbReference>
<organism evidence="12 13">
    <name type="scientific">Halobaculum marinum</name>
    <dbReference type="NCBI Taxonomy" id="3031996"/>
    <lineage>
        <taxon>Archaea</taxon>
        <taxon>Methanobacteriati</taxon>
        <taxon>Methanobacteriota</taxon>
        <taxon>Stenosarchaea group</taxon>
        <taxon>Halobacteria</taxon>
        <taxon>Halobacteriales</taxon>
        <taxon>Haloferacaceae</taxon>
        <taxon>Halobaculum</taxon>
    </lineage>
</organism>
<dbReference type="Pfam" id="PF04967">
    <property type="entry name" value="HTH_10"/>
    <property type="match status" value="1"/>
</dbReference>
<proteinExistence type="predicted"/>
<feature type="domain" description="PAC" evidence="10">
    <location>
        <begin position="414"/>
        <end position="467"/>
    </location>
</feature>
<evidence type="ECO:0000259" key="9">
    <source>
        <dbReference type="PROSITE" id="PS50112"/>
    </source>
</evidence>
<dbReference type="PROSITE" id="PS50885">
    <property type="entry name" value="HAMP"/>
    <property type="match status" value="1"/>
</dbReference>
<dbReference type="Pfam" id="PF13185">
    <property type="entry name" value="GAF_2"/>
    <property type="match status" value="2"/>
</dbReference>
<dbReference type="InterPro" id="IPR000700">
    <property type="entry name" value="PAS-assoc_C"/>
</dbReference>
<dbReference type="PROSITE" id="PS50112">
    <property type="entry name" value="PAS"/>
    <property type="match status" value="3"/>
</dbReference>
<feature type="domain" description="HAMP" evidence="11">
    <location>
        <begin position="9"/>
        <end position="55"/>
    </location>
</feature>
<dbReference type="CDD" id="cd00130">
    <property type="entry name" value="PAS"/>
    <property type="match status" value="4"/>
</dbReference>
<evidence type="ECO:0000256" key="3">
    <source>
        <dbReference type="ARBA" id="ARBA00022553"/>
    </source>
</evidence>
<dbReference type="Pfam" id="PF15915">
    <property type="entry name" value="BAT"/>
    <property type="match status" value="1"/>
</dbReference>
<keyword evidence="5" id="KW-0418">Kinase</keyword>
<evidence type="ECO:0000256" key="1">
    <source>
        <dbReference type="ARBA" id="ARBA00000085"/>
    </source>
</evidence>
<dbReference type="InterPro" id="IPR029016">
    <property type="entry name" value="GAF-like_dom_sf"/>
</dbReference>
<dbReference type="PROSITE" id="PS50113">
    <property type="entry name" value="PAC"/>
    <property type="match status" value="3"/>
</dbReference>
<feature type="domain" description="PAS" evidence="9">
    <location>
        <begin position="343"/>
        <end position="413"/>
    </location>
</feature>
<dbReference type="GO" id="GO:0007165">
    <property type="term" value="P:signal transduction"/>
    <property type="evidence" value="ECO:0007669"/>
    <property type="project" value="UniProtKB-KW"/>
</dbReference>
<keyword evidence="6" id="KW-0805">Transcription regulation</keyword>
<keyword evidence="13" id="KW-1185">Reference proteome</keyword>
<evidence type="ECO:0000259" key="11">
    <source>
        <dbReference type="PROSITE" id="PS50885"/>
    </source>
</evidence>
<evidence type="ECO:0000256" key="7">
    <source>
        <dbReference type="ARBA" id="ARBA00023163"/>
    </source>
</evidence>
<feature type="domain" description="PAS" evidence="9">
    <location>
        <begin position="626"/>
        <end position="670"/>
    </location>
</feature>
<dbReference type="PANTHER" id="PTHR43304:SF1">
    <property type="entry name" value="PAC DOMAIN-CONTAINING PROTEIN"/>
    <property type="match status" value="1"/>
</dbReference>
<keyword evidence="8" id="KW-0807">Transducer</keyword>
<dbReference type="InterPro" id="IPR001610">
    <property type="entry name" value="PAC"/>
</dbReference>
<evidence type="ECO:0000313" key="13">
    <source>
        <dbReference type="Proteomes" id="UP001596388"/>
    </source>
</evidence>
<evidence type="ECO:0000313" key="12">
    <source>
        <dbReference type="EMBL" id="MFC7098716.1"/>
    </source>
</evidence>
<dbReference type="SMART" id="SM00065">
    <property type="entry name" value="GAF"/>
    <property type="match status" value="2"/>
</dbReference>
<protein>
    <recommendedName>
        <fullName evidence="2">histidine kinase</fullName>
        <ecNumber evidence="2">2.7.13.3</ecNumber>
    </recommendedName>
</protein>
<dbReference type="EMBL" id="JBHTAG010000003">
    <property type="protein sequence ID" value="MFC7098716.1"/>
    <property type="molecule type" value="Genomic_DNA"/>
</dbReference>
<gene>
    <name evidence="12" type="ORF">ACFQKD_15525</name>
</gene>
<feature type="domain" description="PAC" evidence="10">
    <location>
        <begin position="297"/>
        <end position="349"/>
    </location>
</feature>
<accession>A0ABD5WZF4</accession>
<dbReference type="SMART" id="SM00091">
    <property type="entry name" value="PAS"/>
    <property type="match status" value="3"/>
</dbReference>
<evidence type="ECO:0000259" key="10">
    <source>
        <dbReference type="PROSITE" id="PS50113"/>
    </source>
</evidence>
<dbReference type="EC" id="2.7.13.3" evidence="2"/>
<comment type="catalytic activity">
    <reaction evidence="1">
        <text>ATP + protein L-histidine = ADP + protein N-phospho-L-histidine.</text>
        <dbReference type="EC" id="2.7.13.3"/>
    </reaction>
</comment>
<dbReference type="SMART" id="SM00086">
    <property type="entry name" value="PAC"/>
    <property type="match status" value="4"/>
</dbReference>
<dbReference type="SUPFAM" id="SSF55781">
    <property type="entry name" value="GAF domain-like"/>
    <property type="match status" value="3"/>
</dbReference>
<keyword evidence="4" id="KW-0808">Transferase</keyword>
<dbReference type="Pfam" id="PF08447">
    <property type="entry name" value="PAS_3"/>
    <property type="match status" value="2"/>
</dbReference>
<dbReference type="GO" id="GO:0004673">
    <property type="term" value="F:protein histidine kinase activity"/>
    <property type="evidence" value="ECO:0007669"/>
    <property type="project" value="UniProtKB-EC"/>
</dbReference>
<reference evidence="12 13" key="1">
    <citation type="journal article" date="2019" name="Int. J. Syst. Evol. Microbiol.">
        <title>The Global Catalogue of Microorganisms (GCM) 10K type strain sequencing project: providing services to taxonomists for standard genome sequencing and annotation.</title>
        <authorList>
            <consortium name="The Broad Institute Genomics Platform"/>
            <consortium name="The Broad Institute Genome Sequencing Center for Infectious Disease"/>
            <person name="Wu L."/>
            <person name="Ma J."/>
        </authorList>
    </citation>
    <scope>NUCLEOTIDE SEQUENCE [LARGE SCALE GENOMIC DNA]</scope>
    <source>
        <strain evidence="12 13">DT55</strain>
    </source>
</reference>
<evidence type="ECO:0000256" key="8">
    <source>
        <dbReference type="ARBA" id="ARBA00023224"/>
    </source>
</evidence>
<dbReference type="InterPro" id="IPR013655">
    <property type="entry name" value="PAS_fold_3"/>
</dbReference>
<comment type="caution">
    <text evidence="12">The sequence shown here is derived from an EMBL/GenBank/DDBJ whole genome shotgun (WGS) entry which is preliminary data.</text>
</comment>
<keyword evidence="7" id="KW-0804">Transcription</keyword>
<dbReference type="InterPro" id="IPR007050">
    <property type="entry name" value="HTH_bacterioopsin"/>
</dbReference>
<evidence type="ECO:0000256" key="2">
    <source>
        <dbReference type="ARBA" id="ARBA00012438"/>
    </source>
</evidence>
<dbReference type="InterPro" id="IPR000014">
    <property type="entry name" value="PAS"/>
</dbReference>
<dbReference type="InterPro" id="IPR031803">
    <property type="entry name" value="BAT_GAF/HTH-assoc"/>
</dbReference>
<dbReference type="NCBIfam" id="TIGR00229">
    <property type="entry name" value="sensory_box"/>
    <property type="match status" value="3"/>
</dbReference>
<dbReference type="Gene3D" id="3.30.450.20">
    <property type="entry name" value="PAS domain"/>
    <property type="match status" value="4"/>
</dbReference>
<dbReference type="InterPro" id="IPR052162">
    <property type="entry name" value="Sensor_kinase/Photoreceptor"/>
</dbReference>
<dbReference type="GeneID" id="79270350"/>
<dbReference type="Proteomes" id="UP001596388">
    <property type="component" value="Unassembled WGS sequence"/>
</dbReference>
<dbReference type="InterPro" id="IPR013656">
    <property type="entry name" value="PAS_4"/>
</dbReference>
<evidence type="ECO:0000256" key="5">
    <source>
        <dbReference type="ARBA" id="ARBA00022777"/>
    </source>
</evidence>
<dbReference type="RefSeq" id="WP_276236738.1">
    <property type="nucleotide sequence ID" value="NZ_CP119989.1"/>
</dbReference>
<feature type="domain" description="PAC" evidence="10">
    <location>
        <begin position="545"/>
        <end position="596"/>
    </location>
</feature>
<dbReference type="InterPro" id="IPR003018">
    <property type="entry name" value="GAF"/>
</dbReference>
<dbReference type="Gene3D" id="3.30.450.40">
    <property type="match status" value="3"/>
</dbReference>
<dbReference type="Gene3D" id="2.10.70.100">
    <property type="match status" value="1"/>
</dbReference>
<evidence type="ECO:0000256" key="6">
    <source>
        <dbReference type="ARBA" id="ARBA00023015"/>
    </source>
</evidence>
<name>A0ABD5WZF4_9EURY</name>
<keyword evidence="3" id="KW-0597">Phosphoprotein</keyword>
<feature type="domain" description="PAS" evidence="9">
    <location>
        <begin position="221"/>
        <end position="275"/>
    </location>
</feature>
<sequence>MTVVIGSDALATLTDKVRRAADGESVEFAVDRDDEFGELCAAVEELSATVTARDREAATADRYRQRFDEVVADDTTSDDDKVATVVSLAADLFRVEHAFVATFDEATDTYQVTTTVGDEFRETDTVTGVVDTLCRETARTHDAVYGVADLDASDHEDDDAAPPVGCFLGAELRVDRAPYGVVCFVGSEPRAAPFPPVQTEFADLVSRWIGQVFERRANTSSLRLASKTMEAAPVGVTILDPAGDDYPITAANEAFESISGYTEVESVGQPWQFLHGAGTDEDAVAALQWALDERDPASVELRTYRKDGTPFWNRVSVAPVFDEEGAVAHFVLFQEDVTDRSEQERQTAALVENTIHPIYIKDLDGTYTFVNEAAAAYFGLDPVDVLGKRDEELFEPGAIEDVQRGDAEVLRTGTPITLETTTMIDGREHVFADNKFPYLDRDGSVVGVMGISQDITERKRSERTLERTKHLLQQAERLANLGGWELEVGEGDTPTLHWTEEVYRIHDLPTDAEVDVDDAIAFYHPDDRERVSEGVERALAGGDQYNVEARLITASGRQKWVRAIGDPVFEDDAVVAVRGSVQDITEQKERALELERTRDLLDQAGRMANFGGWELDVTTEPPSLTWTESLTDLHGFSPDADIDLDTVLDLYYPDDKGAIQDKIRTAVETGTGFDIVARGRTGDDTFGWIHGIGEPIVEDDDIVGIRGAVQDITEQKERELALASLHDSTRALLHAEEPEAAARLIVDAAEDTLDVSVFCIFLYDDEVNALRPVAHSEAFREYCDIEPAPVGPETDSLLWRSFVTDSLTVIDDVESAGAPFVAPIENGLVVPIGEYGAFVAVDQQKVIDDDTRQLVETLVATAEEAFARIDSETELRERDERLNEQNEQLRRQIRINETIRSVHRSLVDATNREGLESTVCERLASGEDIEFAWIGGVEGASGTVAPRVWAGDDRGYLDSVSFDEVSGEREPAVEAAATGAPAVVSNVASDIQTAPWRRAALAANVQSVLAVPLAFDEYSYGVLAVYASAPRTFGDLEQRVFAELGESIANAIASTSTRQALQADRAVSLTLRLEGTGDLLTTIARDAGCTVTYIGLSTSHEETARLFVRTSGVPRSVVEDTLGSLHAVEAYRHVSESEEGDVFEVDSRGTSLVTKLVRHGGHPSSIRADADGLTVEVDLPVSTDVRTFVEMLGEEYDVELRSRREHDRAIQTRQGVVETILGDLTDRQLEVLRTAYYAGFFNWPRDTTGEGIASTLGVSQPTVNRHLRVAERRVMSHLFDPGAET</sequence>
<dbReference type="Pfam" id="PF13426">
    <property type="entry name" value="PAS_9"/>
    <property type="match status" value="1"/>
</dbReference>
<dbReference type="Pfam" id="PF08448">
    <property type="entry name" value="PAS_4"/>
    <property type="match status" value="1"/>
</dbReference>
<dbReference type="InterPro" id="IPR035965">
    <property type="entry name" value="PAS-like_dom_sf"/>
</dbReference>